<evidence type="ECO:0000313" key="2">
    <source>
        <dbReference type="EMBL" id="GIE19499.1"/>
    </source>
</evidence>
<name>A0ABQ3ZLX4_9ACTN</name>
<keyword evidence="1" id="KW-0812">Transmembrane</keyword>
<gene>
    <name evidence="2" type="ORF">Ahu01nite_026010</name>
</gene>
<evidence type="ECO:0000313" key="3">
    <source>
        <dbReference type="Proteomes" id="UP000603200"/>
    </source>
</evidence>
<feature type="transmembrane region" description="Helical" evidence="1">
    <location>
        <begin position="35"/>
        <end position="52"/>
    </location>
</feature>
<comment type="caution">
    <text evidence="2">The sequence shown here is derived from an EMBL/GenBank/DDBJ whole genome shotgun (WGS) entry which is preliminary data.</text>
</comment>
<sequence length="57" mass="6002">MGVMNPRPVLWLVLIVSAVANTVLSSAGAHLIGAGFGLITLACIVALVVHHYRHREG</sequence>
<reference evidence="2 3" key="1">
    <citation type="submission" date="2021-01" db="EMBL/GenBank/DDBJ databases">
        <title>Whole genome shotgun sequence of Actinoplanes humidus NBRC 14915.</title>
        <authorList>
            <person name="Komaki H."/>
            <person name="Tamura T."/>
        </authorList>
    </citation>
    <scope>NUCLEOTIDE SEQUENCE [LARGE SCALE GENOMIC DNA]</scope>
    <source>
        <strain evidence="2 3">NBRC 14915</strain>
    </source>
</reference>
<dbReference type="Proteomes" id="UP000603200">
    <property type="component" value="Unassembled WGS sequence"/>
</dbReference>
<proteinExistence type="predicted"/>
<organism evidence="2 3">
    <name type="scientific">Winogradskya humida</name>
    <dbReference type="NCBI Taxonomy" id="113566"/>
    <lineage>
        <taxon>Bacteria</taxon>
        <taxon>Bacillati</taxon>
        <taxon>Actinomycetota</taxon>
        <taxon>Actinomycetes</taxon>
        <taxon>Micromonosporales</taxon>
        <taxon>Micromonosporaceae</taxon>
        <taxon>Winogradskya</taxon>
    </lineage>
</organism>
<keyword evidence="3" id="KW-1185">Reference proteome</keyword>
<protein>
    <submittedName>
        <fullName evidence="2">Uncharacterized protein</fullName>
    </submittedName>
</protein>
<keyword evidence="1" id="KW-1133">Transmembrane helix</keyword>
<evidence type="ECO:0000256" key="1">
    <source>
        <dbReference type="SAM" id="Phobius"/>
    </source>
</evidence>
<dbReference type="EMBL" id="BOMN01000030">
    <property type="protein sequence ID" value="GIE19499.1"/>
    <property type="molecule type" value="Genomic_DNA"/>
</dbReference>
<keyword evidence="1" id="KW-0472">Membrane</keyword>
<accession>A0ABQ3ZLX4</accession>